<dbReference type="Pfam" id="PF04832">
    <property type="entry name" value="SOUL"/>
    <property type="match status" value="1"/>
</dbReference>
<dbReference type="PANTHER" id="PTHR11220">
    <property type="entry name" value="HEME-BINDING PROTEIN-RELATED"/>
    <property type="match status" value="1"/>
</dbReference>
<evidence type="ECO:0000256" key="1">
    <source>
        <dbReference type="ARBA" id="ARBA00009817"/>
    </source>
</evidence>
<name>A0ABD1I0A6_SALDI</name>
<feature type="chain" id="PRO_5044749927" description="Heme-binding protein 2" evidence="2">
    <location>
        <begin position="23"/>
        <end position="220"/>
    </location>
</feature>
<comment type="caution">
    <text evidence="3">The sequence shown here is derived from an EMBL/GenBank/DDBJ whole genome shotgun (WGS) entry which is preliminary data.</text>
</comment>
<organism evidence="3 4">
    <name type="scientific">Salvia divinorum</name>
    <name type="common">Maria pastora</name>
    <name type="synonym">Diviner's sage</name>
    <dbReference type="NCBI Taxonomy" id="28513"/>
    <lineage>
        <taxon>Eukaryota</taxon>
        <taxon>Viridiplantae</taxon>
        <taxon>Streptophyta</taxon>
        <taxon>Embryophyta</taxon>
        <taxon>Tracheophyta</taxon>
        <taxon>Spermatophyta</taxon>
        <taxon>Magnoliopsida</taxon>
        <taxon>eudicotyledons</taxon>
        <taxon>Gunneridae</taxon>
        <taxon>Pentapetalae</taxon>
        <taxon>asterids</taxon>
        <taxon>lamiids</taxon>
        <taxon>Lamiales</taxon>
        <taxon>Lamiaceae</taxon>
        <taxon>Nepetoideae</taxon>
        <taxon>Mentheae</taxon>
        <taxon>Salviinae</taxon>
        <taxon>Salvia</taxon>
        <taxon>Salvia subgen. Calosphace</taxon>
    </lineage>
</organism>
<dbReference type="Gene3D" id="3.20.80.10">
    <property type="entry name" value="Regulatory factor, effector binding domain"/>
    <property type="match status" value="1"/>
</dbReference>
<evidence type="ECO:0000313" key="4">
    <source>
        <dbReference type="Proteomes" id="UP001567538"/>
    </source>
</evidence>
<keyword evidence="4" id="KW-1185">Reference proteome</keyword>
<dbReference type="InterPro" id="IPR011256">
    <property type="entry name" value="Reg_factor_effector_dom_sf"/>
</dbReference>
<dbReference type="AlphaFoldDB" id="A0ABD1I0A6"/>
<proteinExistence type="inferred from homology"/>
<evidence type="ECO:0008006" key="5">
    <source>
        <dbReference type="Google" id="ProtNLM"/>
    </source>
</evidence>
<keyword evidence="2" id="KW-0732">Signal</keyword>
<gene>
    <name evidence="3" type="ORF">AAHA92_04405</name>
</gene>
<evidence type="ECO:0000256" key="2">
    <source>
        <dbReference type="SAM" id="SignalP"/>
    </source>
</evidence>
<dbReference type="SUPFAM" id="SSF55136">
    <property type="entry name" value="Probable bacterial effector-binding domain"/>
    <property type="match status" value="1"/>
</dbReference>
<sequence>MSPLRKILCLLVIFSCIVVQECKGPIAKGYGGDGPPTQCKKVDCPTFNVIHSEKEFEIREYNQSLWVTAPSLIQYSIMGGLAKAGEILFDYYARGNDQGVMIFDHYDPGPVLLLDVSNSTALNSTYTMYYYVPEKYQNGGLPKPLESEIKQVKLPKYKYAAVRRVSSEIIEDIILGQVDALRKQLKNTEYKRAVDRGQYTYVMYGELNFNQGYEILIWFD</sequence>
<accession>A0ABD1I0A6</accession>
<dbReference type="InterPro" id="IPR006917">
    <property type="entry name" value="SOUL_heme-bd"/>
</dbReference>
<comment type="similarity">
    <text evidence="1">Belongs to the HEBP family.</text>
</comment>
<dbReference type="EMBL" id="JBEAFC010000003">
    <property type="protein sequence ID" value="KAL1561740.1"/>
    <property type="molecule type" value="Genomic_DNA"/>
</dbReference>
<feature type="signal peptide" evidence="2">
    <location>
        <begin position="1"/>
        <end position="22"/>
    </location>
</feature>
<dbReference type="PANTHER" id="PTHR11220:SF59">
    <property type="entry name" value="HEME-BINDING PROTEIN 2-LIKE"/>
    <property type="match status" value="1"/>
</dbReference>
<reference evidence="3 4" key="1">
    <citation type="submission" date="2024-06" db="EMBL/GenBank/DDBJ databases">
        <title>A chromosome level genome sequence of Diviner's sage (Salvia divinorum).</title>
        <authorList>
            <person name="Ford S.A."/>
            <person name="Ro D.-K."/>
            <person name="Ness R.W."/>
            <person name="Phillips M.A."/>
        </authorList>
    </citation>
    <scope>NUCLEOTIDE SEQUENCE [LARGE SCALE GENOMIC DNA]</scope>
    <source>
        <strain evidence="3">SAF-2024a</strain>
        <tissue evidence="3">Leaf</tissue>
    </source>
</reference>
<evidence type="ECO:0000313" key="3">
    <source>
        <dbReference type="EMBL" id="KAL1561740.1"/>
    </source>
</evidence>
<dbReference type="Proteomes" id="UP001567538">
    <property type="component" value="Unassembled WGS sequence"/>
</dbReference>
<protein>
    <recommendedName>
        <fullName evidence="5">Heme-binding protein 2</fullName>
    </recommendedName>
</protein>